<feature type="transmembrane region" description="Helical" evidence="1">
    <location>
        <begin position="146"/>
        <end position="169"/>
    </location>
</feature>
<feature type="transmembrane region" description="Helical" evidence="1">
    <location>
        <begin position="124"/>
        <end position="140"/>
    </location>
</feature>
<feature type="domain" description="CAAX prenyl protease 2/Lysostaphin resistance protein A-like" evidence="2">
    <location>
        <begin position="72"/>
        <end position="188"/>
    </location>
</feature>
<organism evidence="3 4">
    <name type="scientific">Leeuwenhoekiella blandensis (strain CECT 7118 / CCUG 51940 / KCTC 22103 / MED217)</name>
    <name type="common">Flavobacterium sp. (strain MED217)</name>
    <dbReference type="NCBI Taxonomy" id="398720"/>
    <lineage>
        <taxon>Bacteria</taxon>
        <taxon>Pseudomonadati</taxon>
        <taxon>Bacteroidota</taxon>
        <taxon>Flavobacteriia</taxon>
        <taxon>Flavobacteriales</taxon>
        <taxon>Flavobacteriaceae</taxon>
        <taxon>Leeuwenhoekiella</taxon>
    </lineage>
</organism>
<keyword evidence="4" id="KW-1185">Reference proteome</keyword>
<dbReference type="OrthoDB" id="1443714at2"/>
<feature type="transmembrane region" description="Helical" evidence="1">
    <location>
        <begin position="176"/>
        <end position="197"/>
    </location>
</feature>
<dbReference type="STRING" id="398720.MED217_10577"/>
<protein>
    <recommendedName>
        <fullName evidence="2">CAAX prenyl protease 2/Lysostaphin resistance protein A-like domain-containing protein</fullName>
    </recommendedName>
</protein>
<evidence type="ECO:0000313" key="4">
    <source>
        <dbReference type="Proteomes" id="UP000001601"/>
    </source>
</evidence>
<reference evidence="3 4" key="1">
    <citation type="journal article" date="2007" name="Nature">
        <title>Light stimulates growth of proteorhodopsin-containing marine Flavobacteria.</title>
        <authorList>
            <person name="Gomez-Consarnau L."/>
            <person name="Gonzalez J.M."/>
            <person name="Coll-Llado M."/>
            <person name="Gourdon P."/>
            <person name="Pascher T."/>
            <person name="Neutze R."/>
            <person name="Pedros-Alio C."/>
            <person name="Pinhassi J."/>
        </authorList>
    </citation>
    <scope>NUCLEOTIDE SEQUENCE [LARGE SCALE GENOMIC DNA]</scope>
    <source>
        <strain evidence="3 4">MED217</strain>
    </source>
</reference>
<evidence type="ECO:0000259" key="2">
    <source>
        <dbReference type="Pfam" id="PF02517"/>
    </source>
</evidence>
<evidence type="ECO:0000313" key="3">
    <source>
        <dbReference type="EMBL" id="EAQ48988.1"/>
    </source>
</evidence>
<dbReference type="HOGENOM" id="CLU_905503_0_0_10"/>
<dbReference type="InterPro" id="IPR003675">
    <property type="entry name" value="Rce1/LyrA-like_dom"/>
</dbReference>
<dbReference type="GO" id="GO:0080120">
    <property type="term" value="P:CAAX-box protein maturation"/>
    <property type="evidence" value="ECO:0007669"/>
    <property type="project" value="UniProtKB-ARBA"/>
</dbReference>
<keyword evidence="1" id="KW-0472">Membrane</keyword>
<sequence>MGLRSRIHIINDFIKKPDDIPLQISLWQKLKFLVSGILYDFGIAFLLIIFISFLAPLTEEYENILNQELYSFWMTIVFVTILPPLLEELIFRFPLKYKRNYLMRLIAYLFKVDLETFWKKHLRIIVYLFSAAFGFVHISNYSNVDFFFFVLSPILVGAQLFAGIIFSFFRLKLGYIWAILGHFSHNFILIMMGILFYHNVFMTLVDDEKVKIEAAGLTYLVDEAPRLTFETTSEGNLLCLEAQNFSLQKVVNALYEEQDSLIIRDNERLHLKLISKQDSGYSKTKFLETLKEHYVFKKVVDSTSNKE</sequence>
<accession>A3XN85</accession>
<dbReference type="Pfam" id="PF02517">
    <property type="entry name" value="Rce1-like"/>
    <property type="match status" value="1"/>
</dbReference>
<name>A3XN85_LEEBM</name>
<dbReference type="GO" id="GO:0004175">
    <property type="term" value="F:endopeptidase activity"/>
    <property type="evidence" value="ECO:0007669"/>
    <property type="project" value="UniProtKB-ARBA"/>
</dbReference>
<dbReference type="RefSeq" id="WP_009780485.1">
    <property type="nucleotide sequence ID" value="NZ_CH672395.1"/>
</dbReference>
<feature type="transmembrane region" description="Helical" evidence="1">
    <location>
        <begin position="70"/>
        <end position="91"/>
    </location>
</feature>
<comment type="caution">
    <text evidence="3">The sequence shown here is derived from an EMBL/GenBank/DDBJ whole genome shotgun (WGS) entry which is preliminary data.</text>
</comment>
<proteinExistence type="predicted"/>
<dbReference type="Proteomes" id="UP000001601">
    <property type="component" value="Unassembled WGS sequence"/>
</dbReference>
<gene>
    <name evidence="3" type="ORF">MED217_10577</name>
</gene>
<dbReference type="EMBL" id="AANC01000006">
    <property type="protein sequence ID" value="EAQ48988.1"/>
    <property type="molecule type" value="Genomic_DNA"/>
</dbReference>
<dbReference type="eggNOG" id="COG1266">
    <property type="taxonomic scope" value="Bacteria"/>
</dbReference>
<keyword evidence="1" id="KW-1133">Transmembrane helix</keyword>
<feature type="transmembrane region" description="Helical" evidence="1">
    <location>
        <begin position="37"/>
        <end position="58"/>
    </location>
</feature>
<keyword evidence="1" id="KW-0812">Transmembrane</keyword>
<evidence type="ECO:0000256" key="1">
    <source>
        <dbReference type="SAM" id="Phobius"/>
    </source>
</evidence>
<dbReference type="AlphaFoldDB" id="A3XN85"/>